<dbReference type="GO" id="GO:0016491">
    <property type="term" value="F:oxidoreductase activity"/>
    <property type="evidence" value="ECO:0007669"/>
    <property type="project" value="UniProtKB-KW"/>
</dbReference>
<dbReference type="Pfam" id="PF00248">
    <property type="entry name" value="Aldo_ket_red"/>
    <property type="match status" value="1"/>
</dbReference>
<protein>
    <recommendedName>
        <fullName evidence="3">NADP-dependent oxidoreductase domain-containing protein</fullName>
    </recommendedName>
</protein>
<dbReference type="InterPro" id="IPR036812">
    <property type="entry name" value="NAD(P)_OxRdtase_dom_sf"/>
</dbReference>
<dbReference type="eggNOG" id="COG0667">
    <property type="taxonomic scope" value="Bacteria"/>
</dbReference>
<evidence type="ECO:0000256" key="2">
    <source>
        <dbReference type="SAM" id="MobiDB-lite"/>
    </source>
</evidence>
<name>Z9JU47_9MICO</name>
<dbReference type="HOGENOM" id="CLU_023205_2_1_11"/>
<dbReference type="PANTHER" id="PTHR43625">
    <property type="entry name" value="AFLATOXIN B1 ALDEHYDE REDUCTASE"/>
    <property type="match status" value="1"/>
</dbReference>
<reference evidence="4 5" key="1">
    <citation type="submission" date="2014-02" db="EMBL/GenBank/DDBJ databases">
        <title>Genome sequence of Brachybacterium phenoliresistens strain W13A50.</title>
        <authorList>
            <person name="Wang X."/>
        </authorList>
    </citation>
    <scope>NUCLEOTIDE SEQUENCE [LARGE SCALE GENOMIC DNA]</scope>
    <source>
        <strain evidence="4 5">W13A50</strain>
    </source>
</reference>
<organism evidence="4 5">
    <name type="scientific">Brachybacterium phenoliresistens</name>
    <dbReference type="NCBI Taxonomy" id="396014"/>
    <lineage>
        <taxon>Bacteria</taxon>
        <taxon>Bacillati</taxon>
        <taxon>Actinomycetota</taxon>
        <taxon>Actinomycetes</taxon>
        <taxon>Micrococcales</taxon>
        <taxon>Dermabacteraceae</taxon>
        <taxon>Brachybacterium</taxon>
    </lineage>
</organism>
<dbReference type="Proteomes" id="UP000023067">
    <property type="component" value="Unassembled WGS sequence"/>
</dbReference>
<gene>
    <name evidence="4" type="ORF">BF93_17155</name>
</gene>
<dbReference type="PATRIC" id="fig|396014.3.peg.1774"/>
<dbReference type="OrthoDB" id="9768793at2"/>
<dbReference type="Gene3D" id="3.20.20.100">
    <property type="entry name" value="NADP-dependent oxidoreductase domain"/>
    <property type="match status" value="1"/>
</dbReference>
<dbReference type="RefSeq" id="WP_051486760.1">
    <property type="nucleotide sequence ID" value="NZ_KK069993.1"/>
</dbReference>
<comment type="caution">
    <text evidence="4">The sequence shown here is derived from an EMBL/GenBank/DDBJ whole genome shotgun (WGS) entry which is preliminary data.</text>
</comment>
<dbReference type="SUPFAM" id="SSF51430">
    <property type="entry name" value="NAD(P)-linked oxidoreductase"/>
    <property type="match status" value="1"/>
</dbReference>
<evidence type="ECO:0000313" key="4">
    <source>
        <dbReference type="EMBL" id="EWS81297.1"/>
    </source>
</evidence>
<dbReference type="PRINTS" id="PR00069">
    <property type="entry name" value="ALDKETRDTASE"/>
</dbReference>
<keyword evidence="5" id="KW-1185">Reference proteome</keyword>
<accession>Z9JU47</accession>
<dbReference type="PANTHER" id="PTHR43625:SF40">
    <property type="entry name" value="ALDO-KETO REDUCTASE YAKC [NADP(+)]"/>
    <property type="match status" value="1"/>
</dbReference>
<feature type="compositionally biased region" description="Polar residues" evidence="2">
    <location>
        <begin position="1"/>
        <end position="13"/>
    </location>
</feature>
<evidence type="ECO:0000256" key="1">
    <source>
        <dbReference type="ARBA" id="ARBA00023002"/>
    </source>
</evidence>
<dbReference type="EMBL" id="JDYK01000008">
    <property type="protein sequence ID" value="EWS81297.1"/>
    <property type="molecule type" value="Genomic_DNA"/>
</dbReference>
<feature type="region of interest" description="Disordered" evidence="2">
    <location>
        <begin position="1"/>
        <end position="22"/>
    </location>
</feature>
<dbReference type="GO" id="GO:0005737">
    <property type="term" value="C:cytoplasm"/>
    <property type="evidence" value="ECO:0007669"/>
    <property type="project" value="TreeGrafter"/>
</dbReference>
<evidence type="ECO:0000259" key="3">
    <source>
        <dbReference type="Pfam" id="PF00248"/>
    </source>
</evidence>
<evidence type="ECO:0000313" key="5">
    <source>
        <dbReference type="Proteomes" id="UP000023067"/>
    </source>
</evidence>
<sequence>MTQDTASQNSAASTAPAPRRIGSLSVSPLGLGAMPSSMGGNVKPSHEQAIATVHAALDAGITLIDTADIYAPSWDTMGHNEKIVAEALSSWSGDASQISIATKGGITRSEGEVWGRDGSAAYLRSALEKSLEALGRDSVDLYYWHRPDRSIRYAEGVEALAALKREGLIREIGVSNANVEELDVAREVLGEGGLAAVQNEFSPRFHHTSHGELTYCGEHGIAFVPWSPLGGTGGGSKAVGEKFPQVARVAEARGVSPQQVVLAWELSLGEHVIPIPGASRPESITDSAQAMTLELSASELEDLATILG</sequence>
<dbReference type="CDD" id="cd19088">
    <property type="entry name" value="AKR_AKR13B1"/>
    <property type="match status" value="1"/>
</dbReference>
<dbReference type="InterPro" id="IPR023210">
    <property type="entry name" value="NADP_OxRdtase_dom"/>
</dbReference>
<proteinExistence type="predicted"/>
<dbReference type="AlphaFoldDB" id="Z9JU47"/>
<feature type="domain" description="NADP-dependent oxidoreductase" evidence="3">
    <location>
        <begin position="28"/>
        <end position="304"/>
    </location>
</feature>
<dbReference type="InterPro" id="IPR020471">
    <property type="entry name" value="AKR"/>
</dbReference>
<keyword evidence="1" id="KW-0560">Oxidoreductase</keyword>
<dbReference type="InterPro" id="IPR050791">
    <property type="entry name" value="Aldo-Keto_reductase"/>
</dbReference>